<dbReference type="STRING" id="152573.SAMN04488051_107156"/>
<dbReference type="PROSITE" id="PS00409">
    <property type="entry name" value="PROKAR_NTER_METHYL"/>
    <property type="match status" value="1"/>
</dbReference>
<name>A0A1H4ENA2_ALKAM</name>
<dbReference type="InterPro" id="IPR022346">
    <property type="entry name" value="T2SS_GspH"/>
</dbReference>
<sequence>MKQPQQHSQGFTLLEIILVILLLGLLVSAVVVNFSWDSRDDKLEQEARRFQQLFHYAAETALMRQQEWGVQIKPNGYQFLVYRPDEDSWQPADSPASLGWHDVASHQRLKLELEGLPWQEDSMLGALNWQNERLEHLETDDEEETVLPHIFILSSGEITPFELLLQDESQRPFWYVQLRGEFSIPLKRSTVESTPP</sequence>
<dbReference type="InterPro" id="IPR012902">
    <property type="entry name" value="N_methyl_site"/>
</dbReference>
<accession>A0A1H4ENA2</accession>
<evidence type="ECO:0000256" key="8">
    <source>
        <dbReference type="ARBA" id="ARBA00023136"/>
    </source>
</evidence>
<keyword evidence="3" id="KW-1003">Cell membrane</keyword>
<dbReference type="InterPro" id="IPR002416">
    <property type="entry name" value="T2SS_protein-GspH"/>
</dbReference>
<dbReference type="OrthoDB" id="5730913at2"/>
<evidence type="ECO:0000259" key="12">
    <source>
        <dbReference type="Pfam" id="PF12019"/>
    </source>
</evidence>
<comment type="similarity">
    <text evidence="9">Belongs to the GSP H family.</text>
</comment>
<evidence type="ECO:0000256" key="4">
    <source>
        <dbReference type="ARBA" id="ARBA00022481"/>
    </source>
</evidence>
<evidence type="ECO:0000256" key="2">
    <source>
        <dbReference type="ARBA" id="ARBA00021549"/>
    </source>
</evidence>
<evidence type="ECO:0000256" key="9">
    <source>
        <dbReference type="ARBA" id="ARBA00025772"/>
    </source>
</evidence>
<keyword evidence="7 11" id="KW-1133">Transmembrane helix</keyword>
<evidence type="ECO:0000256" key="10">
    <source>
        <dbReference type="ARBA" id="ARBA00030775"/>
    </source>
</evidence>
<comment type="subcellular location">
    <subcellularLocation>
        <location evidence="1">Cell inner membrane</location>
        <topology evidence="1">Single-pass membrane protein</topology>
    </subcellularLocation>
</comment>
<keyword evidence="14" id="KW-1185">Reference proteome</keyword>
<gene>
    <name evidence="13" type="ORF">SAMN04488051_107156</name>
</gene>
<dbReference type="PRINTS" id="PR00885">
    <property type="entry name" value="BCTERIALGSPH"/>
</dbReference>
<protein>
    <recommendedName>
        <fullName evidence="2">Type II secretion system protein H</fullName>
    </recommendedName>
    <alternativeName>
        <fullName evidence="10">General secretion pathway protein H</fullName>
    </alternativeName>
</protein>
<dbReference type="Pfam" id="PF07963">
    <property type="entry name" value="N_methyl"/>
    <property type="match status" value="1"/>
</dbReference>
<evidence type="ECO:0000256" key="5">
    <source>
        <dbReference type="ARBA" id="ARBA00022519"/>
    </source>
</evidence>
<dbReference type="GO" id="GO:0015627">
    <property type="term" value="C:type II protein secretion system complex"/>
    <property type="evidence" value="ECO:0007669"/>
    <property type="project" value="InterPro"/>
</dbReference>
<evidence type="ECO:0000256" key="3">
    <source>
        <dbReference type="ARBA" id="ARBA00022475"/>
    </source>
</evidence>
<dbReference type="InterPro" id="IPR049875">
    <property type="entry name" value="TypeII_GspH"/>
</dbReference>
<dbReference type="Proteomes" id="UP000198773">
    <property type="component" value="Unassembled WGS sequence"/>
</dbReference>
<keyword evidence="6 11" id="KW-0812">Transmembrane</keyword>
<keyword evidence="8 11" id="KW-0472">Membrane</keyword>
<dbReference type="GO" id="GO:0005886">
    <property type="term" value="C:plasma membrane"/>
    <property type="evidence" value="ECO:0007669"/>
    <property type="project" value="UniProtKB-SubCell"/>
</dbReference>
<dbReference type="SUPFAM" id="SSF54523">
    <property type="entry name" value="Pili subunits"/>
    <property type="match status" value="1"/>
</dbReference>
<dbReference type="NCBIfam" id="TIGR02532">
    <property type="entry name" value="IV_pilin_GFxxxE"/>
    <property type="match status" value="1"/>
</dbReference>
<keyword evidence="5" id="KW-0997">Cell inner membrane</keyword>
<dbReference type="RefSeq" id="WP_091344049.1">
    <property type="nucleotide sequence ID" value="NZ_FNRM01000007.1"/>
</dbReference>
<feature type="domain" description="General secretion pathway GspH" evidence="12">
    <location>
        <begin position="46"/>
        <end position="169"/>
    </location>
</feature>
<dbReference type="NCBIfam" id="TIGR01708">
    <property type="entry name" value="typeII_sec_gspH"/>
    <property type="match status" value="1"/>
</dbReference>
<evidence type="ECO:0000256" key="11">
    <source>
        <dbReference type="SAM" id="Phobius"/>
    </source>
</evidence>
<dbReference type="Pfam" id="PF12019">
    <property type="entry name" value="GspH"/>
    <property type="match status" value="1"/>
</dbReference>
<evidence type="ECO:0000256" key="6">
    <source>
        <dbReference type="ARBA" id="ARBA00022692"/>
    </source>
</evidence>
<dbReference type="GO" id="GO:0015628">
    <property type="term" value="P:protein secretion by the type II secretion system"/>
    <property type="evidence" value="ECO:0007669"/>
    <property type="project" value="InterPro"/>
</dbReference>
<evidence type="ECO:0000256" key="7">
    <source>
        <dbReference type="ARBA" id="ARBA00022989"/>
    </source>
</evidence>
<dbReference type="InterPro" id="IPR045584">
    <property type="entry name" value="Pilin-like"/>
</dbReference>
<evidence type="ECO:0000313" key="13">
    <source>
        <dbReference type="EMBL" id="SEA86535.1"/>
    </source>
</evidence>
<dbReference type="EMBL" id="FNRM01000007">
    <property type="protein sequence ID" value="SEA86535.1"/>
    <property type="molecule type" value="Genomic_DNA"/>
</dbReference>
<organism evidence="13 14">
    <name type="scientific">Alkalimonas amylolytica</name>
    <dbReference type="NCBI Taxonomy" id="152573"/>
    <lineage>
        <taxon>Bacteria</taxon>
        <taxon>Pseudomonadati</taxon>
        <taxon>Pseudomonadota</taxon>
        <taxon>Gammaproteobacteria</taxon>
        <taxon>Alkalimonas</taxon>
    </lineage>
</organism>
<evidence type="ECO:0000313" key="14">
    <source>
        <dbReference type="Proteomes" id="UP000198773"/>
    </source>
</evidence>
<dbReference type="Gene3D" id="3.55.40.10">
    <property type="entry name" value="minor pseudopilin epsh domain"/>
    <property type="match status" value="1"/>
</dbReference>
<evidence type="ECO:0000256" key="1">
    <source>
        <dbReference type="ARBA" id="ARBA00004377"/>
    </source>
</evidence>
<feature type="transmembrane region" description="Helical" evidence="11">
    <location>
        <begin position="12"/>
        <end position="36"/>
    </location>
</feature>
<dbReference type="AlphaFoldDB" id="A0A1H4ENA2"/>
<keyword evidence="4" id="KW-0488">Methylation</keyword>
<proteinExistence type="inferred from homology"/>
<reference evidence="13 14" key="1">
    <citation type="submission" date="2016-10" db="EMBL/GenBank/DDBJ databases">
        <authorList>
            <person name="de Groot N.N."/>
        </authorList>
    </citation>
    <scope>NUCLEOTIDE SEQUENCE [LARGE SCALE GENOMIC DNA]</scope>
    <source>
        <strain evidence="13 14">CGMCC 1.3430</strain>
    </source>
</reference>